<dbReference type="EMBL" id="KN727517">
    <property type="protein sequence ID" value="KIH65513.1"/>
    <property type="molecule type" value="Genomic_DNA"/>
</dbReference>
<dbReference type="GO" id="GO:0005737">
    <property type="term" value="C:cytoplasm"/>
    <property type="evidence" value="ECO:0007669"/>
    <property type="project" value="TreeGrafter"/>
</dbReference>
<dbReference type="GO" id="GO:0007264">
    <property type="term" value="P:small GTPase-mediated signal transduction"/>
    <property type="evidence" value="ECO:0007669"/>
    <property type="project" value="InterPro"/>
</dbReference>
<dbReference type="Proteomes" id="UP000054047">
    <property type="component" value="Unassembled WGS sequence"/>
</dbReference>
<dbReference type="GO" id="GO:0031267">
    <property type="term" value="F:small GTPase binding"/>
    <property type="evidence" value="ECO:0007669"/>
    <property type="project" value="TreeGrafter"/>
</dbReference>
<feature type="non-terminal residue" evidence="1">
    <location>
        <position position="133"/>
    </location>
</feature>
<dbReference type="GO" id="GO:0016477">
    <property type="term" value="P:cell migration"/>
    <property type="evidence" value="ECO:0007669"/>
    <property type="project" value="TreeGrafter"/>
</dbReference>
<evidence type="ECO:0000313" key="2">
    <source>
        <dbReference type="Proteomes" id="UP000054047"/>
    </source>
</evidence>
<feature type="non-terminal residue" evidence="1">
    <location>
        <position position="1"/>
    </location>
</feature>
<accession>A0A0C2D7A4</accession>
<protein>
    <submittedName>
        <fullName evidence="1">Uncharacterized protein</fullName>
    </submittedName>
</protein>
<dbReference type="OrthoDB" id="18896at2759"/>
<reference evidence="1 2" key="1">
    <citation type="submission" date="2013-12" db="EMBL/GenBank/DDBJ databases">
        <title>Draft genome of the parsitic nematode Ancylostoma duodenale.</title>
        <authorList>
            <person name="Mitreva M."/>
        </authorList>
    </citation>
    <scope>NUCLEOTIDE SEQUENCE [LARGE SCALE GENOMIC DNA]</scope>
    <source>
        <strain evidence="1 2">Zhejiang</strain>
    </source>
</reference>
<organism evidence="1 2">
    <name type="scientific">Ancylostoma duodenale</name>
    <dbReference type="NCBI Taxonomy" id="51022"/>
    <lineage>
        <taxon>Eukaryota</taxon>
        <taxon>Metazoa</taxon>
        <taxon>Ecdysozoa</taxon>
        <taxon>Nematoda</taxon>
        <taxon>Chromadorea</taxon>
        <taxon>Rhabditida</taxon>
        <taxon>Rhabditina</taxon>
        <taxon>Rhabditomorpha</taxon>
        <taxon>Strongyloidea</taxon>
        <taxon>Ancylostomatidae</taxon>
        <taxon>Ancylostomatinae</taxon>
        <taxon>Ancylostoma</taxon>
    </lineage>
</organism>
<name>A0A0C2D7A4_9BILA</name>
<evidence type="ECO:0000313" key="1">
    <source>
        <dbReference type="EMBL" id="KIH65513.1"/>
    </source>
</evidence>
<dbReference type="AlphaFoldDB" id="A0A0C2D7A4"/>
<dbReference type="PANTHER" id="PTHR45653:SF10">
    <property type="entry name" value="MYOBLAST CITY, ISOFORM B"/>
    <property type="match status" value="1"/>
</dbReference>
<keyword evidence="2" id="KW-1185">Reference proteome</keyword>
<dbReference type="InterPro" id="IPR026791">
    <property type="entry name" value="DOCK"/>
</dbReference>
<dbReference type="GO" id="GO:0005886">
    <property type="term" value="C:plasma membrane"/>
    <property type="evidence" value="ECO:0007669"/>
    <property type="project" value="TreeGrafter"/>
</dbReference>
<sequence length="133" mass="14911">LFFFFRVLRDLGNTTNKPHSSVFSLSEKSFVLVNTLTCSTLLTQNEHILNVLGWREPRPNLNTSLNVLGAPFGDLQDEMVRFLCPLLDALFELWDEREQLELPVFDVIVALLKLTGTYAGCSARLLGEIIGGV</sequence>
<dbReference type="GO" id="GO:0007520">
    <property type="term" value="P:myoblast fusion"/>
    <property type="evidence" value="ECO:0007669"/>
    <property type="project" value="TreeGrafter"/>
</dbReference>
<proteinExistence type="predicted"/>
<dbReference type="PANTHER" id="PTHR45653">
    <property type="entry name" value="DEDICATOR OF CYTOKINESIS"/>
    <property type="match status" value="1"/>
</dbReference>
<dbReference type="GO" id="GO:0005085">
    <property type="term" value="F:guanyl-nucleotide exchange factor activity"/>
    <property type="evidence" value="ECO:0007669"/>
    <property type="project" value="InterPro"/>
</dbReference>
<gene>
    <name evidence="1" type="ORF">ANCDUO_04163</name>
</gene>